<dbReference type="AlphaFoldDB" id="A0A261XZB0"/>
<proteinExistence type="predicted"/>
<comment type="caution">
    <text evidence="2">The sequence shown here is derived from an EMBL/GenBank/DDBJ whole genome shotgun (WGS) entry which is preliminary data.</text>
</comment>
<feature type="compositionally biased region" description="Polar residues" evidence="1">
    <location>
        <begin position="171"/>
        <end position="193"/>
    </location>
</feature>
<gene>
    <name evidence="2" type="ORF">BZG36_03298</name>
</gene>
<dbReference type="Proteomes" id="UP000242875">
    <property type="component" value="Unassembled WGS sequence"/>
</dbReference>
<reference evidence="2 3" key="1">
    <citation type="journal article" date="2017" name="Mycologia">
        <title>Bifiguratus adelaidae, gen. et sp. nov., a new member of Mucoromycotina in endophytic and soil-dwelling habitats.</title>
        <authorList>
            <person name="Torres-Cruz T.J."/>
            <person name="Billingsley Tobias T.L."/>
            <person name="Almatruk M."/>
            <person name="Hesse C."/>
            <person name="Kuske C.R."/>
            <person name="Desiro A."/>
            <person name="Benucci G.M."/>
            <person name="Bonito G."/>
            <person name="Stajich J.E."/>
            <person name="Dunlap C."/>
            <person name="Arnold A.E."/>
            <person name="Porras-Alfaro A."/>
        </authorList>
    </citation>
    <scope>NUCLEOTIDE SEQUENCE [LARGE SCALE GENOMIC DNA]</scope>
    <source>
        <strain evidence="2 3">AZ0501</strain>
    </source>
</reference>
<feature type="region of interest" description="Disordered" evidence="1">
    <location>
        <begin position="143"/>
        <end position="215"/>
    </location>
</feature>
<keyword evidence="3" id="KW-1185">Reference proteome</keyword>
<feature type="compositionally biased region" description="Low complexity" evidence="1">
    <location>
        <begin position="197"/>
        <end position="211"/>
    </location>
</feature>
<dbReference type="OrthoDB" id="2265579at2759"/>
<feature type="compositionally biased region" description="Basic residues" evidence="1">
    <location>
        <begin position="245"/>
        <end position="258"/>
    </location>
</feature>
<organism evidence="2 3">
    <name type="scientific">Bifiguratus adelaidae</name>
    <dbReference type="NCBI Taxonomy" id="1938954"/>
    <lineage>
        <taxon>Eukaryota</taxon>
        <taxon>Fungi</taxon>
        <taxon>Fungi incertae sedis</taxon>
        <taxon>Mucoromycota</taxon>
        <taxon>Mucoromycotina</taxon>
        <taxon>Endogonomycetes</taxon>
        <taxon>Endogonales</taxon>
        <taxon>Endogonales incertae sedis</taxon>
        <taxon>Bifiguratus</taxon>
    </lineage>
</organism>
<evidence type="ECO:0000313" key="2">
    <source>
        <dbReference type="EMBL" id="OZJ03710.1"/>
    </source>
</evidence>
<feature type="region of interest" description="Disordered" evidence="1">
    <location>
        <begin position="236"/>
        <end position="258"/>
    </location>
</feature>
<evidence type="ECO:0000313" key="3">
    <source>
        <dbReference type="Proteomes" id="UP000242875"/>
    </source>
</evidence>
<accession>A0A261XZB0</accession>
<sequence length="258" mass="28937">MESIHALQKTILLQAKVRHQWDKAQVTFRQLEEAIQSRSTLTQKEVQCIQTAFMLMVRYAPTVLEATLYYRHLLSHYTTPIRTDECIDHCLISLIFAYSRTRDNDYLNAGLALLQMALDRGLAHGKQGEILRSVSTSILESHQCRISPDGTRLEPSNPDPKPTSQRKPRSKITSASEANTSSPRSAKQPSTSKEPVLTSSSKFSKPSFLPSAESESVLELDYQQLSSEDMVSHMASLSLGNARRNPIKTRKAKPNARP</sequence>
<name>A0A261XZB0_9FUNG</name>
<protein>
    <submittedName>
        <fullName evidence="2">Uncharacterized protein</fullName>
    </submittedName>
</protein>
<evidence type="ECO:0000256" key="1">
    <source>
        <dbReference type="SAM" id="MobiDB-lite"/>
    </source>
</evidence>
<dbReference type="EMBL" id="MVBO01000072">
    <property type="protein sequence ID" value="OZJ03710.1"/>
    <property type="molecule type" value="Genomic_DNA"/>
</dbReference>